<reference evidence="2" key="1">
    <citation type="submission" date="2016-10" db="EMBL/GenBank/DDBJ databases">
        <authorList>
            <person name="Varghese N."/>
            <person name="Submissions S."/>
        </authorList>
    </citation>
    <scope>NUCLEOTIDE SEQUENCE [LARGE SCALE GENOMIC DNA]</scope>
    <source>
        <strain evidence="2">DSM 46136</strain>
    </source>
</reference>
<proteinExistence type="predicted"/>
<dbReference type="AlphaFoldDB" id="A0A1I7CQI3"/>
<name>A0A1I7CQI3_9ACTN</name>
<dbReference type="RefSeq" id="WP_245784932.1">
    <property type="nucleotide sequence ID" value="NZ_FPBA01000025.1"/>
</dbReference>
<evidence type="ECO:0000313" key="1">
    <source>
        <dbReference type="EMBL" id="SFU01731.1"/>
    </source>
</evidence>
<gene>
    <name evidence="1" type="ORF">SAMN05660657_04767</name>
</gene>
<evidence type="ECO:0000313" key="2">
    <source>
        <dbReference type="Proteomes" id="UP000199546"/>
    </source>
</evidence>
<keyword evidence="2" id="KW-1185">Reference proteome</keyword>
<protein>
    <submittedName>
        <fullName evidence="1">Uncharacterized protein</fullName>
    </submittedName>
</protein>
<organism evidence="1 2">
    <name type="scientific">Geodermatophilus amargosae</name>
    <dbReference type="NCBI Taxonomy" id="1296565"/>
    <lineage>
        <taxon>Bacteria</taxon>
        <taxon>Bacillati</taxon>
        <taxon>Actinomycetota</taxon>
        <taxon>Actinomycetes</taxon>
        <taxon>Geodermatophilales</taxon>
        <taxon>Geodermatophilaceae</taxon>
        <taxon>Geodermatophilus</taxon>
    </lineage>
</organism>
<dbReference type="STRING" id="1296565.SAMN05660657_04767"/>
<dbReference type="Proteomes" id="UP000199546">
    <property type="component" value="Unassembled WGS sequence"/>
</dbReference>
<dbReference type="EMBL" id="FPBA01000025">
    <property type="protein sequence ID" value="SFU01731.1"/>
    <property type="molecule type" value="Genomic_DNA"/>
</dbReference>
<accession>A0A1I7CQI3</accession>
<sequence>MPWNGPWYAARGSTPVTDPGSELTTLAAREAALGLEVHDRRVLMGRTP</sequence>